<feature type="transmembrane region" description="Helical" evidence="1">
    <location>
        <begin position="35"/>
        <end position="53"/>
    </location>
</feature>
<reference evidence="3 4" key="1">
    <citation type="submission" date="2019-06" db="EMBL/GenBank/DDBJ databases">
        <title>Sequencing the genomes of 1000 actinobacteria strains.</title>
        <authorList>
            <person name="Klenk H.-P."/>
        </authorList>
    </citation>
    <scope>NUCLEOTIDE SEQUENCE [LARGE SCALE GENOMIC DNA]</scope>
    <source>
        <strain evidence="3 4">DSM 45928</strain>
    </source>
</reference>
<keyword evidence="1" id="KW-1133">Transmembrane helix</keyword>
<evidence type="ECO:0000256" key="1">
    <source>
        <dbReference type="SAM" id="Phobius"/>
    </source>
</evidence>
<sequence>MGEAFRGLTIRGKALLTVGVTLALLALLLGEKDLLRVAILIGILPILAATVLARSRYQIVASRTLDPIRVEVGQTARVTLRLRNLSRMPTGTMMLEDRIPYTLGERPRLVLERLLGGGTSAVSYSVRAEQRGQYDIGPLIIGLTDPFGLIEMTRTYPSSDHLTVIPRITALPAIRLPGEYAGNGDNRSRAVAVHGEDDAATREYRHGDDLRRVHWKSTARTGELMVRREEQPWDSRATIAMDLRTAGFRGEGPSSSFEWAVGATASVANHLRMGGYQLRMVSESVDLAADATGQGTVLDHLAAVNSRRNGSITAMVERLRRGDHGGLILGVFGLMNDEEALQVAALRATGSACIAILIDSSTWMQLPEEARTEADQAFQRTMLALLRAGWRVIPIRFGDRLDHLWRSLATGPQGFSSRAAMAETVSGGPR</sequence>
<name>A0A543ASC7_9ACTN</name>
<accession>A0A543ASC7</accession>
<evidence type="ECO:0000313" key="3">
    <source>
        <dbReference type="EMBL" id="TQL75480.1"/>
    </source>
</evidence>
<evidence type="ECO:0000259" key="2">
    <source>
        <dbReference type="Pfam" id="PF01882"/>
    </source>
</evidence>
<proteinExistence type="predicted"/>
<organism evidence="3 4">
    <name type="scientific">Stackebrandtia endophytica</name>
    <dbReference type="NCBI Taxonomy" id="1496996"/>
    <lineage>
        <taxon>Bacteria</taxon>
        <taxon>Bacillati</taxon>
        <taxon>Actinomycetota</taxon>
        <taxon>Actinomycetes</taxon>
        <taxon>Glycomycetales</taxon>
        <taxon>Glycomycetaceae</taxon>
        <taxon>Stackebrandtia</taxon>
    </lineage>
</organism>
<dbReference type="InParanoid" id="A0A543ASC7"/>
<evidence type="ECO:0000313" key="4">
    <source>
        <dbReference type="Proteomes" id="UP000317043"/>
    </source>
</evidence>
<dbReference type="Proteomes" id="UP000317043">
    <property type="component" value="Unassembled WGS sequence"/>
</dbReference>
<feature type="domain" description="DUF58" evidence="2">
    <location>
        <begin position="201"/>
        <end position="285"/>
    </location>
</feature>
<dbReference type="OrthoDB" id="9812729at2"/>
<dbReference type="PANTHER" id="PTHR34351">
    <property type="entry name" value="SLR1927 PROTEIN-RELATED"/>
    <property type="match status" value="1"/>
</dbReference>
<dbReference type="RefSeq" id="WP_142035405.1">
    <property type="nucleotide sequence ID" value="NZ_JBHTGS010000001.1"/>
</dbReference>
<dbReference type="EMBL" id="VFOW01000001">
    <property type="protein sequence ID" value="TQL75480.1"/>
    <property type="molecule type" value="Genomic_DNA"/>
</dbReference>
<gene>
    <name evidence="3" type="ORF">FB566_0985</name>
</gene>
<keyword evidence="1" id="KW-0472">Membrane</keyword>
<dbReference type="AlphaFoldDB" id="A0A543ASC7"/>
<feature type="transmembrane region" description="Helical" evidence="1">
    <location>
        <begin position="12"/>
        <end position="29"/>
    </location>
</feature>
<dbReference type="InterPro" id="IPR002881">
    <property type="entry name" value="DUF58"/>
</dbReference>
<dbReference type="PANTHER" id="PTHR34351:SF1">
    <property type="entry name" value="SLR1927 PROTEIN"/>
    <property type="match status" value="1"/>
</dbReference>
<comment type="caution">
    <text evidence="3">The sequence shown here is derived from an EMBL/GenBank/DDBJ whole genome shotgun (WGS) entry which is preliminary data.</text>
</comment>
<dbReference type="Pfam" id="PF01882">
    <property type="entry name" value="DUF58"/>
    <property type="match status" value="1"/>
</dbReference>
<keyword evidence="1" id="KW-0812">Transmembrane</keyword>
<keyword evidence="4" id="KW-1185">Reference proteome</keyword>
<protein>
    <submittedName>
        <fullName evidence="3">Uncharacterized protein (DUF58 family)</fullName>
    </submittedName>
</protein>